<name>A0A346B137_9FIRM</name>
<gene>
    <name evidence="1" type="ORF">DKB62_09785</name>
</gene>
<sequence>MSYKTEATKERLAKLLEIQKQIEENIFVPNPEGRSNDDDLPYYKDLYRQYQQFLDSLNLLIRFESFRLGNNLYDDENKKKGGPIT</sequence>
<dbReference type="AlphaFoldDB" id="A0A346B137"/>
<proteinExistence type="predicted"/>
<evidence type="ECO:0000313" key="1">
    <source>
        <dbReference type="EMBL" id="AXL21830.1"/>
    </source>
</evidence>
<organism evidence="1 2">
    <name type="scientific">Megasphaera stantonii</name>
    <dbReference type="NCBI Taxonomy" id="2144175"/>
    <lineage>
        <taxon>Bacteria</taxon>
        <taxon>Bacillati</taxon>
        <taxon>Bacillota</taxon>
        <taxon>Negativicutes</taxon>
        <taxon>Veillonellales</taxon>
        <taxon>Veillonellaceae</taxon>
        <taxon>Megasphaera</taxon>
    </lineage>
</organism>
<reference evidence="1 2" key="1">
    <citation type="submission" date="2018-05" db="EMBL/GenBank/DDBJ databases">
        <title>Complete genome sequence of Megasphaera sp. AJH120T, isolated from the ceca of a chicken.</title>
        <authorList>
            <person name="Maki J."/>
            <person name="Looft T."/>
        </authorList>
    </citation>
    <scope>NUCLEOTIDE SEQUENCE [LARGE SCALE GENOMIC DNA]</scope>
    <source>
        <strain evidence="1 2">AJH120</strain>
    </source>
</reference>
<keyword evidence="2" id="KW-1185">Reference proteome</keyword>
<protein>
    <submittedName>
        <fullName evidence="1">Uncharacterized protein</fullName>
    </submittedName>
</protein>
<dbReference type="KEGG" id="meg:DKB62_09785"/>
<dbReference type="EMBL" id="CP029462">
    <property type="protein sequence ID" value="AXL21830.1"/>
    <property type="molecule type" value="Genomic_DNA"/>
</dbReference>
<dbReference type="Proteomes" id="UP000254337">
    <property type="component" value="Chromosome"/>
</dbReference>
<accession>A0A346B137</accession>
<dbReference type="RefSeq" id="WP_107196358.1">
    <property type="nucleotide sequence ID" value="NZ_CP029462.1"/>
</dbReference>
<evidence type="ECO:0000313" key="2">
    <source>
        <dbReference type="Proteomes" id="UP000254337"/>
    </source>
</evidence>